<comment type="caution">
    <text evidence="3">The sequence shown here is derived from an EMBL/GenBank/DDBJ whole genome shotgun (WGS) entry which is preliminary data.</text>
</comment>
<keyword evidence="2" id="KW-0472">Membrane</keyword>
<keyword evidence="2" id="KW-0812">Transmembrane</keyword>
<evidence type="ECO:0000256" key="1">
    <source>
        <dbReference type="SAM" id="MobiDB-lite"/>
    </source>
</evidence>
<reference evidence="3 4" key="1">
    <citation type="submission" date="2018-03" db="EMBL/GenBank/DDBJ databases">
        <authorList>
            <person name="Keele B.F."/>
        </authorList>
    </citation>
    <scope>NUCLEOTIDE SEQUENCE [LARGE SCALE GENOMIC DNA]</scope>
    <source>
        <strain evidence="3 4">IB-3</strain>
    </source>
</reference>
<keyword evidence="4" id="KW-1185">Reference proteome</keyword>
<evidence type="ECO:0008006" key="5">
    <source>
        <dbReference type="Google" id="ProtNLM"/>
    </source>
</evidence>
<dbReference type="Proteomes" id="UP000244867">
    <property type="component" value="Unassembled WGS sequence"/>
</dbReference>
<dbReference type="AlphaFoldDB" id="A0A2R7Z312"/>
<organism evidence="3 4">
    <name type="scientific">Nocardioides currus</name>
    <dbReference type="NCBI Taxonomy" id="2133958"/>
    <lineage>
        <taxon>Bacteria</taxon>
        <taxon>Bacillati</taxon>
        <taxon>Actinomycetota</taxon>
        <taxon>Actinomycetes</taxon>
        <taxon>Propionibacteriales</taxon>
        <taxon>Nocardioidaceae</taxon>
        <taxon>Nocardioides</taxon>
    </lineage>
</organism>
<evidence type="ECO:0000313" key="3">
    <source>
        <dbReference type="EMBL" id="PUA83021.1"/>
    </source>
</evidence>
<sequence length="476" mass="50550">MILADVLMVGTVAFLLAYVLLCSAVFRVTRSPAMVIVLALGAYWSLVGALSILPSKRVAGGTTFTYMEDRLYPILVDGDYALTLLSYAGFLTIAALTVLLLAKPAGRDPEALGTWQRLSGRFAHPVLVAILSVFTALKVLIVGILVAGSGGASLYTATRTVQGSLGGELRIYQYLNVTTSYSLAAGLALWLGFVAGRQRYRPTARRFLWLAYAALFLEVMAENALLGNRAVPLVIMGAVGTGWLRWRYLPSTRVERRPQAARFLLLALLGLLALGAIGNSRGGDLSSPGAVVQALETSVTQPRAIVEQVAGSSEKIASHMSLYGVIRSQDLVRDPFAANSYQAYATLVDAPADQVFTVHYVAAWWMRLGPLGVPVAGLSFGLVLAVLQRLALAARGLVRSAFALPAAVLPAAGLPVIVLRSGPESLRAVVVELVLLPGLVCLAACWAGSRSPAPPDTDPLDATLEPPHTGHQEHYV</sequence>
<feature type="transmembrane region" description="Helical" evidence="2">
    <location>
        <begin position="122"/>
        <end position="151"/>
    </location>
</feature>
<proteinExistence type="predicted"/>
<feature type="transmembrane region" description="Helical" evidence="2">
    <location>
        <begin position="260"/>
        <end position="278"/>
    </location>
</feature>
<feature type="transmembrane region" description="Helical" evidence="2">
    <location>
        <begin position="6"/>
        <end position="26"/>
    </location>
</feature>
<feature type="transmembrane region" description="Helical" evidence="2">
    <location>
        <begin position="207"/>
        <end position="225"/>
    </location>
</feature>
<feature type="transmembrane region" description="Helical" evidence="2">
    <location>
        <begin position="425"/>
        <end position="447"/>
    </location>
</feature>
<protein>
    <recommendedName>
        <fullName evidence="5">Oligosaccharide repeat unit polymerase</fullName>
    </recommendedName>
</protein>
<feature type="transmembrane region" description="Helical" evidence="2">
    <location>
        <begin position="397"/>
        <end position="419"/>
    </location>
</feature>
<accession>A0A2R7Z312</accession>
<dbReference type="OrthoDB" id="134985at2"/>
<feature type="transmembrane region" description="Helical" evidence="2">
    <location>
        <begin position="80"/>
        <end position="102"/>
    </location>
</feature>
<feature type="transmembrane region" description="Helical" evidence="2">
    <location>
        <begin position="364"/>
        <end position="385"/>
    </location>
</feature>
<feature type="region of interest" description="Disordered" evidence="1">
    <location>
        <begin position="451"/>
        <end position="476"/>
    </location>
</feature>
<feature type="transmembrane region" description="Helical" evidence="2">
    <location>
        <begin position="33"/>
        <end position="53"/>
    </location>
</feature>
<name>A0A2R7Z312_9ACTN</name>
<evidence type="ECO:0000313" key="4">
    <source>
        <dbReference type="Proteomes" id="UP000244867"/>
    </source>
</evidence>
<gene>
    <name evidence="3" type="ORF">C7S10_04905</name>
</gene>
<dbReference type="RefSeq" id="WP_108343207.1">
    <property type="nucleotide sequence ID" value="NZ_PYXZ01000001.1"/>
</dbReference>
<keyword evidence="2" id="KW-1133">Transmembrane helix</keyword>
<dbReference type="EMBL" id="PYXZ01000001">
    <property type="protein sequence ID" value="PUA83021.1"/>
    <property type="molecule type" value="Genomic_DNA"/>
</dbReference>
<feature type="transmembrane region" description="Helical" evidence="2">
    <location>
        <begin position="171"/>
        <end position="195"/>
    </location>
</feature>
<evidence type="ECO:0000256" key="2">
    <source>
        <dbReference type="SAM" id="Phobius"/>
    </source>
</evidence>
<feature type="transmembrane region" description="Helical" evidence="2">
    <location>
        <begin position="231"/>
        <end position="248"/>
    </location>
</feature>